<evidence type="ECO:0000313" key="2">
    <source>
        <dbReference type="Proteomes" id="UP000655420"/>
    </source>
</evidence>
<name>A0A8J7SC98_9RHOB</name>
<dbReference type="InterPro" id="IPR010845">
    <property type="entry name" value="FlaF"/>
</dbReference>
<dbReference type="RefSeq" id="WP_200606774.1">
    <property type="nucleotide sequence ID" value="NZ_JAEHHL010000001.1"/>
</dbReference>
<dbReference type="AlphaFoldDB" id="A0A8J7SC98"/>
<dbReference type="Proteomes" id="UP000655420">
    <property type="component" value="Unassembled WGS sequence"/>
</dbReference>
<accession>A0A8J7SC98</accession>
<dbReference type="EMBL" id="JAEHHL010000001">
    <property type="protein sequence ID" value="MBK0398116.1"/>
    <property type="molecule type" value="Genomic_DNA"/>
</dbReference>
<protein>
    <submittedName>
        <fullName evidence="1">Flagellar biosynthesis regulator FlaF</fullName>
    </submittedName>
</protein>
<reference evidence="1" key="1">
    <citation type="submission" date="2020-12" db="EMBL/GenBank/DDBJ databases">
        <title>Bacterial taxonomy.</title>
        <authorList>
            <person name="Pan X."/>
        </authorList>
    </citation>
    <scope>NUCLEOTIDE SEQUENCE</scope>
    <source>
        <strain evidence="1">M0105</strain>
    </source>
</reference>
<gene>
    <name evidence="1" type="primary">flaF</name>
    <name evidence="1" type="ORF">H0I76_02850</name>
</gene>
<proteinExistence type="predicted"/>
<dbReference type="GO" id="GO:0044781">
    <property type="term" value="P:bacterial-type flagellum organization"/>
    <property type="evidence" value="ECO:0007669"/>
    <property type="project" value="InterPro"/>
</dbReference>
<dbReference type="Pfam" id="PF07309">
    <property type="entry name" value="FlaF"/>
    <property type="match status" value="1"/>
</dbReference>
<dbReference type="NCBIfam" id="NF009435">
    <property type="entry name" value="PRK12794.1"/>
    <property type="match status" value="1"/>
</dbReference>
<keyword evidence="1" id="KW-0966">Cell projection</keyword>
<evidence type="ECO:0000313" key="1">
    <source>
        <dbReference type="EMBL" id="MBK0398116.1"/>
    </source>
</evidence>
<organism evidence="1 2">
    <name type="scientific">Thermohalobaculum xanthum</name>
    <dbReference type="NCBI Taxonomy" id="2753746"/>
    <lineage>
        <taxon>Bacteria</taxon>
        <taxon>Pseudomonadati</taxon>
        <taxon>Pseudomonadota</taxon>
        <taxon>Alphaproteobacteria</taxon>
        <taxon>Rhodobacterales</taxon>
        <taxon>Paracoccaceae</taxon>
        <taxon>Thermohalobaculum</taxon>
    </lineage>
</organism>
<keyword evidence="2" id="KW-1185">Reference proteome</keyword>
<sequence length="123" mass="13410">MTAMTVPVSGYAQAARALETPRSIEYRVFSAITGRMRRASEAADAFPALVAALHENLSLWTTIMADAADSRNGLPAQLRAQLVYLGDFTRAHTQKVLRREANVAPLIDINTSVMRGLRARTAP</sequence>
<keyword evidence="1" id="KW-0282">Flagellum</keyword>
<comment type="caution">
    <text evidence="1">The sequence shown here is derived from an EMBL/GenBank/DDBJ whole genome shotgun (WGS) entry which is preliminary data.</text>
</comment>
<keyword evidence="1" id="KW-0969">Cilium</keyword>